<sequence length="418" mass="46795">GRLVFVLRAKTKSKSKTTTLIIKSYKHRLLQTPHSPAGEISSEISKENIRRTVSLYALSTLVISPGLIFRSSAFSSQEHSFRENLILMKSSRKAQSPFLVILSLAEIIVCVKAATYVDGRAPQEFDKLEHHKMLLGVQMLYDDMFLQSRVKCSERTNQYLLAMLHAAQLRFANMRDPVIDLVLTKITHVDDEFLVRDQFGDVNYHRSVQFMKDGALGYDVSFDDADLVLFVTGRPVEPPELRRDGSWIGTPKIGGVCTSDRFGLVYDDGKSFSGATDLAQQISFLVGAVRPARPDGSLLSQPGGGSQYYGLSEEGKRAVLNHYNKYHKSESCCWKDRPRPIKPKYPVDFLLDRRVDICEAAYGAPYKECTLEADGKRVSAQCRIACCKDGGPIREVFVPDGAKCGSEGQMCIYGWCHR</sequence>
<proteinExistence type="evidence at transcript level"/>
<dbReference type="AlphaFoldDB" id="A0A0K8RPC6"/>
<accession>A0A0K8RPC6</accession>
<keyword evidence="1" id="KW-0482">Metalloprotease</keyword>
<dbReference type="GO" id="GO:0008237">
    <property type="term" value="F:metallopeptidase activity"/>
    <property type="evidence" value="ECO:0007669"/>
    <property type="project" value="UniProtKB-KW"/>
</dbReference>
<dbReference type="Gene3D" id="3.40.390.10">
    <property type="entry name" value="Collagenase (Catalytic Domain)"/>
    <property type="match status" value="1"/>
</dbReference>
<evidence type="ECO:0000313" key="1">
    <source>
        <dbReference type="EMBL" id="JAA72947.1"/>
    </source>
</evidence>
<name>A0A0K8RPC6_IXORI</name>
<keyword evidence="1" id="KW-0645">Protease</keyword>
<protein>
    <submittedName>
        <fullName evidence="1">Putative metalloprotease</fullName>
    </submittedName>
</protein>
<dbReference type="InterPro" id="IPR024079">
    <property type="entry name" value="MetalloPept_cat_dom_sf"/>
</dbReference>
<reference evidence="1" key="1">
    <citation type="submission" date="2012-12" db="EMBL/GenBank/DDBJ databases">
        <title>Identification and characterization of a phenylalanine ammonia-lyase gene family in Isatis indigotica Fort.</title>
        <authorList>
            <person name="Liu Q."/>
            <person name="Chen J."/>
            <person name="Zhou X."/>
            <person name="Di P."/>
            <person name="Xiao Y."/>
            <person name="Xuan H."/>
            <person name="Zhang L."/>
            <person name="Chen W."/>
        </authorList>
    </citation>
    <scope>NUCLEOTIDE SEQUENCE</scope>
    <source>
        <tissue evidence="1">Salivary gland</tissue>
    </source>
</reference>
<keyword evidence="1" id="KW-0378">Hydrolase</keyword>
<organism evidence="1">
    <name type="scientific">Ixodes ricinus</name>
    <name type="common">Common tick</name>
    <name type="synonym">Acarus ricinus</name>
    <dbReference type="NCBI Taxonomy" id="34613"/>
    <lineage>
        <taxon>Eukaryota</taxon>
        <taxon>Metazoa</taxon>
        <taxon>Ecdysozoa</taxon>
        <taxon>Arthropoda</taxon>
        <taxon>Chelicerata</taxon>
        <taxon>Arachnida</taxon>
        <taxon>Acari</taxon>
        <taxon>Parasitiformes</taxon>
        <taxon>Ixodida</taxon>
        <taxon>Ixodoidea</taxon>
        <taxon>Ixodidae</taxon>
        <taxon>Ixodinae</taxon>
        <taxon>Ixodes</taxon>
    </lineage>
</organism>
<feature type="non-terminal residue" evidence="1">
    <location>
        <position position="1"/>
    </location>
</feature>
<dbReference type="EMBL" id="GADI01000861">
    <property type="protein sequence ID" value="JAA72947.1"/>
    <property type="molecule type" value="mRNA"/>
</dbReference>
<dbReference type="GO" id="GO:0006508">
    <property type="term" value="P:proteolysis"/>
    <property type="evidence" value="ECO:0007669"/>
    <property type="project" value="UniProtKB-KW"/>
</dbReference>